<sequence length="115" mass="13642">MMSAWPRIHCAIYTTRFFIYKFRQNKIEILFRNVFGILVSKFKHKLATEADERGVSPVEIVEIVSNYVDSCHGFTSRSFDRCIQRWTKLFKLFLERSEPLAIDLQRPVSPLWLVN</sequence>
<proteinExistence type="predicted"/>
<keyword evidence="2" id="KW-1185">Reference proteome</keyword>
<evidence type="ECO:0000313" key="2">
    <source>
        <dbReference type="Proteomes" id="UP000786811"/>
    </source>
</evidence>
<accession>A0A8J2HMH9</accession>
<evidence type="ECO:0000313" key="1">
    <source>
        <dbReference type="EMBL" id="CAG5108784.1"/>
    </source>
</evidence>
<dbReference type="EMBL" id="CAJNRD030001124">
    <property type="protein sequence ID" value="CAG5108784.1"/>
    <property type="molecule type" value="Genomic_DNA"/>
</dbReference>
<comment type="caution">
    <text evidence="1">The sequence shown here is derived from an EMBL/GenBank/DDBJ whole genome shotgun (WGS) entry which is preliminary data.</text>
</comment>
<dbReference type="AlphaFoldDB" id="A0A8J2HMH9"/>
<organism evidence="1 2">
    <name type="scientific">Cotesia congregata</name>
    <name type="common">Parasitoid wasp</name>
    <name type="synonym">Apanteles congregatus</name>
    <dbReference type="NCBI Taxonomy" id="51543"/>
    <lineage>
        <taxon>Eukaryota</taxon>
        <taxon>Metazoa</taxon>
        <taxon>Ecdysozoa</taxon>
        <taxon>Arthropoda</taxon>
        <taxon>Hexapoda</taxon>
        <taxon>Insecta</taxon>
        <taxon>Pterygota</taxon>
        <taxon>Neoptera</taxon>
        <taxon>Endopterygota</taxon>
        <taxon>Hymenoptera</taxon>
        <taxon>Apocrita</taxon>
        <taxon>Ichneumonoidea</taxon>
        <taxon>Braconidae</taxon>
        <taxon>Microgastrinae</taxon>
        <taxon>Cotesia</taxon>
    </lineage>
</organism>
<protein>
    <submittedName>
        <fullName evidence="1">Uncharacterized protein</fullName>
    </submittedName>
</protein>
<reference evidence="1" key="1">
    <citation type="submission" date="2021-04" db="EMBL/GenBank/DDBJ databases">
        <authorList>
            <person name="Chebbi M.A.C M."/>
        </authorList>
    </citation>
    <scope>NUCLEOTIDE SEQUENCE</scope>
</reference>
<name>A0A8J2HMH9_COTCN</name>
<gene>
    <name evidence="1" type="ORF">HICCMSTLAB_LOCUS13420</name>
</gene>
<dbReference type="Proteomes" id="UP000786811">
    <property type="component" value="Unassembled WGS sequence"/>
</dbReference>